<dbReference type="PROSITE" id="PS50879">
    <property type="entry name" value="RNASE_H_1"/>
    <property type="match status" value="1"/>
</dbReference>
<dbReference type="AlphaFoldDB" id="A0A182FGN6"/>
<dbReference type="EnsemblMetazoa" id="AALB005677-RA">
    <property type="protein sequence ID" value="AALB005677-PA"/>
    <property type="gene ID" value="AALB005677"/>
</dbReference>
<protein>
    <submittedName>
        <fullName evidence="1">Uncharacterized protein</fullName>
    </submittedName>
</protein>
<reference evidence="1" key="2">
    <citation type="submission" date="2022-08" db="UniProtKB">
        <authorList>
            <consortium name="EnsemblMetazoa"/>
        </authorList>
    </citation>
    <scope>IDENTIFICATION</scope>
    <source>
        <strain evidence="1">STECLA/ALBI9_A</strain>
    </source>
</reference>
<dbReference type="VEuPathDB" id="VectorBase:AALB005677"/>
<name>A0A182FGN6_ANOAL</name>
<dbReference type="InterPro" id="IPR002156">
    <property type="entry name" value="RNaseH_domain"/>
</dbReference>
<dbReference type="STRING" id="7167.A0A182FGN6"/>
<keyword evidence="2" id="KW-1185">Reference proteome</keyword>
<dbReference type="VEuPathDB" id="VectorBase:AALB20_030015"/>
<dbReference type="GO" id="GO:0004523">
    <property type="term" value="F:RNA-DNA hybrid ribonuclease activity"/>
    <property type="evidence" value="ECO:0007669"/>
    <property type="project" value="InterPro"/>
</dbReference>
<dbReference type="InterPro" id="IPR036397">
    <property type="entry name" value="RNaseH_sf"/>
</dbReference>
<dbReference type="Pfam" id="PF00075">
    <property type="entry name" value="RNase_H"/>
    <property type="match status" value="1"/>
</dbReference>
<dbReference type="GO" id="GO:0003676">
    <property type="term" value="F:nucleic acid binding"/>
    <property type="evidence" value="ECO:0007669"/>
    <property type="project" value="InterPro"/>
</dbReference>
<reference evidence="1 2" key="1">
    <citation type="journal article" date="2017" name="G3 (Bethesda)">
        <title>The Physical Genome Mapping of Anopheles albimanus Corrected Scaffold Misassemblies and Identified Interarm Rearrangements in Genus Anopheles.</title>
        <authorList>
            <person name="Artemov G.N."/>
            <person name="Peery A.N."/>
            <person name="Jiang X."/>
            <person name="Tu Z."/>
            <person name="Stegniy V.N."/>
            <person name="Sharakhova M.V."/>
            <person name="Sharakhov I.V."/>
        </authorList>
    </citation>
    <scope>NUCLEOTIDE SEQUENCE [LARGE SCALE GENOMIC DNA]</scope>
    <source>
        <strain evidence="1 2">ALBI9_A</strain>
    </source>
</reference>
<organism evidence="1 2">
    <name type="scientific">Anopheles albimanus</name>
    <name type="common">New world malaria mosquito</name>
    <dbReference type="NCBI Taxonomy" id="7167"/>
    <lineage>
        <taxon>Eukaryota</taxon>
        <taxon>Metazoa</taxon>
        <taxon>Ecdysozoa</taxon>
        <taxon>Arthropoda</taxon>
        <taxon>Hexapoda</taxon>
        <taxon>Insecta</taxon>
        <taxon>Pterygota</taxon>
        <taxon>Neoptera</taxon>
        <taxon>Endopterygota</taxon>
        <taxon>Diptera</taxon>
        <taxon>Nematocera</taxon>
        <taxon>Culicoidea</taxon>
        <taxon>Culicidae</taxon>
        <taxon>Anophelinae</taxon>
        <taxon>Anopheles</taxon>
    </lineage>
</organism>
<sequence length="229" mass="25691">MSLNTFMQYGHIPSPNSFYTDGSFINGRTGFGVFNSACEASYRLQQPCSVYVAELAAVFYALLLISARPSDQYFIFTDSLSVVEALRSEGSVKSSEYFVRKILETLCTLFNKAFRISLVWLPAHCGIPGNEKADCLAKKGALEGSLFDRQLQPSEFLHLPQQLCLERWQKLWDDGEMGRFLYSISPQVSLRPWFKGLYVKPAACQPAKQPAGTYACKESKAPASRLHCR</sequence>
<evidence type="ECO:0000313" key="1">
    <source>
        <dbReference type="EnsemblMetazoa" id="AALB005677-PA"/>
    </source>
</evidence>
<dbReference type="SUPFAM" id="SSF53098">
    <property type="entry name" value="Ribonuclease H-like"/>
    <property type="match status" value="1"/>
</dbReference>
<accession>A0A182FGN6</accession>
<proteinExistence type="predicted"/>
<evidence type="ECO:0000313" key="2">
    <source>
        <dbReference type="Proteomes" id="UP000069272"/>
    </source>
</evidence>
<dbReference type="InterPro" id="IPR012337">
    <property type="entry name" value="RNaseH-like_sf"/>
</dbReference>
<dbReference type="Gene3D" id="3.30.420.10">
    <property type="entry name" value="Ribonuclease H-like superfamily/Ribonuclease H"/>
    <property type="match status" value="1"/>
</dbReference>
<dbReference type="Proteomes" id="UP000069272">
    <property type="component" value="Chromosome 3L"/>
</dbReference>
<dbReference type="CDD" id="cd09276">
    <property type="entry name" value="Rnase_HI_RT_non_LTR"/>
    <property type="match status" value="1"/>
</dbReference>